<dbReference type="InterPro" id="IPR029715">
    <property type="entry name" value="FAM35A"/>
</dbReference>
<dbReference type="Proteomes" id="UP000504612">
    <property type="component" value="Unplaced"/>
</dbReference>
<evidence type="ECO:0000313" key="5">
    <source>
        <dbReference type="Proteomes" id="UP000504612"/>
    </source>
</evidence>
<accession>A0A6J1UQL0</accession>
<evidence type="ECO:0000259" key="3">
    <source>
        <dbReference type="Pfam" id="PF21669"/>
    </source>
</evidence>
<evidence type="ECO:0000259" key="4">
    <source>
        <dbReference type="Pfam" id="PF22779"/>
    </source>
</evidence>
<dbReference type="GO" id="GO:0010569">
    <property type="term" value="P:regulation of double-strand break repair via homologous recombination"/>
    <property type="evidence" value="ECO:0007669"/>
    <property type="project" value="TreeGrafter"/>
</dbReference>
<dbReference type="Pfam" id="PF22779">
    <property type="entry name" value="OB_SHLD2_2nd"/>
    <property type="match status" value="1"/>
</dbReference>
<dbReference type="Pfam" id="PF15793">
    <property type="entry name" value="SHLD2_C"/>
    <property type="match status" value="1"/>
</dbReference>
<organism evidence="5 6">
    <name type="scientific">Notechis scutatus</name>
    <name type="common">mainland tiger snake</name>
    <dbReference type="NCBI Taxonomy" id="8663"/>
    <lineage>
        <taxon>Eukaryota</taxon>
        <taxon>Metazoa</taxon>
        <taxon>Chordata</taxon>
        <taxon>Craniata</taxon>
        <taxon>Vertebrata</taxon>
        <taxon>Euteleostomi</taxon>
        <taxon>Lepidosauria</taxon>
        <taxon>Squamata</taxon>
        <taxon>Bifurcata</taxon>
        <taxon>Unidentata</taxon>
        <taxon>Episquamata</taxon>
        <taxon>Toxicofera</taxon>
        <taxon>Serpentes</taxon>
        <taxon>Colubroidea</taxon>
        <taxon>Elapidae</taxon>
        <taxon>Hydrophiinae</taxon>
        <taxon>Notechis</taxon>
    </lineage>
</organism>
<feature type="region of interest" description="Disordered" evidence="1">
    <location>
        <begin position="296"/>
        <end position="359"/>
    </location>
</feature>
<feature type="compositionally biased region" description="Polar residues" evidence="1">
    <location>
        <begin position="300"/>
        <end position="321"/>
    </location>
</feature>
<feature type="domain" description="Shieldin complex subunit 2 first OB fold" evidence="3">
    <location>
        <begin position="392"/>
        <end position="524"/>
    </location>
</feature>
<dbReference type="InterPro" id="IPR053944">
    <property type="entry name" value="SHLD2_OB2"/>
</dbReference>
<dbReference type="KEGG" id="nss:113416380"/>
<dbReference type="PANTHER" id="PTHR14495:SF2">
    <property type="entry name" value="SHIELDIN COMPLEX SUBUNIT 2"/>
    <property type="match status" value="1"/>
</dbReference>
<feature type="domain" description="Shieldin complex subunit 2 second OB fold" evidence="4">
    <location>
        <begin position="557"/>
        <end position="638"/>
    </location>
</feature>
<dbReference type="InterPro" id="IPR049507">
    <property type="entry name" value="SHLD2_OB1"/>
</dbReference>
<feature type="compositionally biased region" description="Basic and acidic residues" evidence="1">
    <location>
        <begin position="338"/>
        <end position="348"/>
    </location>
</feature>
<dbReference type="RefSeq" id="XP_026529989.1">
    <property type="nucleotide sequence ID" value="XM_026674204.1"/>
</dbReference>
<reference evidence="6" key="1">
    <citation type="submission" date="2025-08" db="UniProtKB">
        <authorList>
            <consortium name="RefSeq"/>
        </authorList>
    </citation>
    <scope>IDENTIFICATION</scope>
</reference>
<dbReference type="Pfam" id="PF21669">
    <property type="entry name" value="SHLD2_OB1"/>
    <property type="match status" value="1"/>
</dbReference>
<feature type="compositionally biased region" description="Polar residues" evidence="1">
    <location>
        <begin position="349"/>
        <end position="359"/>
    </location>
</feature>
<dbReference type="PANTHER" id="PTHR14495">
    <property type="entry name" value="SHIELDIN COMPLEX SUBUNIT 2"/>
    <property type="match status" value="1"/>
</dbReference>
<dbReference type="GeneID" id="113416380"/>
<dbReference type="AlphaFoldDB" id="A0A6J1UQL0"/>
<dbReference type="GO" id="GO:0035861">
    <property type="term" value="C:site of double-strand break"/>
    <property type="evidence" value="ECO:0007669"/>
    <property type="project" value="TreeGrafter"/>
</dbReference>
<name>A0A6J1UQL0_9SAUR</name>
<dbReference type="CTD" id="54537"/>
<dbReference type="GO" id="GO:0005634">
    <property type="term" value="C:nucleus"/>
    <property type="evidence" value="ECO:0007669"/>
    <property type="project" value="TreeGrafter"/>
</dbReference>
<gene>
    <name evidence="6" type="primary">SHLD2</name>
</gene>
<sequence length="861" mass="95918">MSRRPQIHMFFGAPILSTAPSNPKEENSSLVNEKPWRELHLSFTNDSFNLCSANFSSLEHESANDAVLFVNSKDHFPVDFEKRGGSVDAFMTNGATSVGCVKSSSHKKKVPGESPDSDISRGNQKKHCVCQQSKKDYTEGNASCIINNHLDNSPLLLEVKDLKNCVVDNHNLPSFQCEPQGENLLLSHYLKTCSEKADESKPGNLPDGPSNLDLSTDNEFLSVLTLSQVALCSGQYAVGQNEMQNKPIAGEGVELALPCREDTTDGEPLLKSNEGVKMAVKKVDTNSEANSDCSIELFDSDNSGQDNSNFKKCSPVSSPVNNKGWDLKPQQKRQLCSPEDHHAERTQASDDNATTSHFTFGDQQLPKRIKLACSPLRPVKITEKTRIPGIGKAQKNLSLLKDCVEKGQKFSVLVVVLHPCHIKEIKMGTNASCKVPLATVVVADQSDVRQKVVLWRAAAFLSLTVFPGDIVLFTDVVVCENRWVGEMMLQSTFTTKLINLGSCSAINPKEASHIVDSRLLQDLLTYVSAKHSPLQALTPRQSQSLDLVPHVLLNRLKPDTLVHAVVRIINITVLIESTYSFKGEKQNKIILTVEQIKGQPYALVVWGDAAARCPQLQRKKDHIWEFKYLFVKHNPVSGDLELHTTPWSVLECLFDDDERAEAFREKFERKVQELMKMTTLASHLEEKCSGTIQVKACVSKLSFTDASLSQLVFDADTSLEHIFASLSLSTYKGCAKCGRERETDDNEIYKQCPTCLPSNQVKTFYRPAVMTVEEGDYEISLRVRSELMEKIFLNIPAEWLKKAVEPSSDTTYGMLVADLCHSLLTDSKASHLLTLRSHFVLDENSFPLEKDFQLLEFHLDL</sequence>
<feature type="region of interest" description="Disordered" evidence="1">
    <location>
        <begin position="102"/>
        <end position="123"/>
    </location>
</feature>
<evidence type="ECO:0000259" key="2">
    <source>
        <dbReference type="Pfam" id="PF15793"/>
    </source>
</evidence>
<evidence type="ECO:0000313" key="6">
    <source>
        <dbReference type="RefSeq" id="XP_026529989.1"/>
    </source>
</evidence>
<protein>
    <submittedName>
        <fullName evidence="6">Shieldin complex subunit 2</fullName>
    </submittedName>
</protein>
<dbReference type="InterPro" id="IPR031589">
    <property type="entry name" value="SHLD2_C"/>
</dbReference>
<evidence type="ECO:0000256" key="1">
    <source>
        <dbReference type="SAM" id="MobiDB-lite"/>
    </source>
</evidence>
<feature type="domain" description="Shieldin complex subunit 2 C-terminal" evidence="2">
    <location>
        <begin position="696"/>
        <end position="858"/>
    </location>
</feature>
<proteinExistence type="predicted"/>
<keyword evidence="5" id="KW-1185">Reference proteome</keyword>